<proteinExistence type="predicted"/>
<evidence type="ECO:0000256" key="8">
    <source>
        <dbReference type="PROSITE-ProRule" id="PRU00035"/>
    </source>
</evidence>
<evidence type="ECO:0000313" key="12">
    <source>
        <dbReference type="Proteomes" id="UP000818624"/>
    </source>
</evidence>
<dbReference type="InterPro" id="IPR018359">
    <property type="entry name" value="Bromodomain_CS"/>
</dbReference>
<keyword evidence="2" id="KW-0677">Repeat</keyword>
<evidence type="ECO:0000313" key="11">
    <source>
        <dbReference type="EMBL" id="WFD49192.1"/>
    </source>
</evidence>
<feature type="region of interest" description="Disordered" evidence="9">
    <location>
        <begin position="145"/>
        <end position="293"/>
    </location>
</feature>
<dbReference type="PROSITE" id="PS50014">
    <property type="entry name" value="BROMODOMAIN_2"/>
    <property type="match status" value="2"/>
</dbReference>
<evidence type="ECO:0000256" key="9">
    <source>
        <dbReference type="SAM" id="MobiDB-lite"/>
    </source>
</evidence>
<keyword evidence="5 8" id="KW-0103">Bromodomain</keyword>
<feature type="compositionally biased region" description="Basic and acidic residues" evidence="9">
    <location>
        <begin position="172"/>
        <end position="182"/>
    </location>
</feature>
<dbReference type="Gene3D" id="1.20.920.10">
    <property type="entry name" value="Bromodomain-like"/>
    <property type="match status" value="2"/>
</dbReference>
<dbReference type="EMBL" id="CP046237">
    <property type="protein sequence ID" value="WFD49192.1"/>
    <property type="molecule type" value="Genomic_DNA"/>
</dbReference>
<dbReference type="Pfam" id="PF00439">
    <property type="entry name" value="Bromodomain"/>
    <property type="match status" value="2"/>
</dbReference>
<evidence type="ECO:0000259" key="10">
    <source>
        <dbReference type="PROSITE" id="PS50014"/>
    </source>
</evidence>
<feature type="compositionally biased region" description="Low complexity" evidence="9">
    <location>
        <begin position="471"/>
        <end position="499"/>
    </location>
</feature>
<keyword evidence="7" id="KW-0539">Nucleus</keyword>
<dbReference type="SUPFAM" id="SSF47370">
    <property type="entry name" value="Bromodomain"/>
    <property type="match status" value="2"/>
</dbReference>
<evidence type="ECO:0000256" key="7">
    <source>
        <dbReference type="ARBA" id="ARBA00023242"/>
    </source>
</evidence>
<evidence type="ECO:0000256" key="5">
    <source>
        <dbReference type="ARBA" id="ARBA00023117"/>
    </source>
</evidence>
<feature type="region of interest" description="Disordered" evidence="9">
    <location>
        <begin position="449"/>
        <end position="514"/>
    </location>
</feature>
<feature type="compositionally biased region" description="Basic and acidic residues" evidence="9">
    <location>
        <begin position="190"/>
        <end position="199"/>
    </location>
</feature>
<organism evidence="11 12">
    <name type="scientific">Malassezia furfur</name>
    <name type="common">Pityriasis versicolor infection agent</name>
    <name type="synonym">Pityrosporum furfur</name>
    <dbReference type="NCBI Taxonomy" id="55194"/>
    <lineage>
        <taxon>Eukaryota</taxon>
        <taxon>Fungi</taxon>
        <taxon>Dikarya</taxon>
        <taxon>Basidiomycota</taxon>
        <taxon>Ustilaginomycotina</taxon>
        <taxon>Malasseziomycetes</taxon>
        <taxon>Malasseziales</taxon>
        <taxon>Malasseziaceae</taxon>
        <taxon>Malassezia</taxon>
    </lineage>
</organism>
<feature type="compositionally biased region" description="Basic and acidic residues" evidence="9">
    <location>
        <begin position="1"/>
        <end position="12"/>
    </location>
</feature>
<feature type="domain" description="Bromo" evidence="10">
    <location>
        <begin position="48"/>
        <end position="118"/>
    </location>
</feature>
<gene>
    <name evidence="11" type="ORF">GLX27_003872</name>
</gene>
<dbReference type="InterPro" id="IPR001487">
    <property type="entry name" value="Bromodomain"/>
</dbReference>
<dbReference type="SMART" id="SM00297">
    <property type="entry name" value="BROMO"/>
    <property type="match status" value="2"/>
</dbReference>
<dbReference type="PANTHER" id="PTHR16062:SF19">
    <property type="entry name" value="PROTEIN POLYBROMO-1"/>
    <property type="match status" value="1"/>
</dbReference>
<keyword evidence="6" id="KW-0804">Transcription</keyword>
<protein>
    <recommendedName>
        <fullName evidence="10">Bromo domain-containing protein</fullName>
    </recommendedName>
</protein>
<evidence type="ECO:0000256" key="6">
    <source>
        <dbReference type="ARBA" id="ARBA00023163"/>
    </source>
</evidence>
<keyword evidence="12" id="KW-1185">Reference proteome</keyword>
<evidence type="ECO:0000256" key="2">
    <source>
        <dbReference type="ARBA" id="ARBA00022737"/>
    </source>
</evidence>
<feature type="compositionally biased region" description="Basic and acidic residues" evidence="9">
    <location>
        <begin position="145"/>
        <end position="158"/>
    </location>
</feature>
<evidence type="ECO:0000256" key="1">
    <source>
        <dbReference type="ARBA" id="ARBA00004123"/>
    </source>
</evidence>
<keyword evidence="3" id="KW-0156">Chromatin regulator</keyword>
<feature type="domain" description="Bromo" evidence="10">
    <location>
        <begin position="351"/>
        <end position="421"/>
    </location>
</feature>
<reference evidence="11 12" key="1">
    <citation type="journal article" date="2020" name="Elife">
        <title>Loss of centromere function drives karyotype evolution in closely related Malassezia species.</title>
        <authorList>
            <person name="Sankaranarayanan S.R."/>
            <person name="Ianiri G."/>
            <person name="Coelho M.A."/>
            <person name="Reza M.H."/>
            <person name="Thimmappa B.C."/>
            <person name="Ganguly P."/>
            <person name="Vadnala R.N."/>
            <person name="Sun S."/>
            <person name="Siddharthan R."/>
            <person name="Tellgren-Roth C."/>
            <person name="Dawson T.L."/>
            <person name="Heitman J."/>
            <person name="Sanyal K."/>
        </authorList>
    </citation>
    <scope>NUCLEOTIDE SEQUENCE [LARGE SCALE GENOMIC DNA]</scope>
    <source>
        <strain evidence="11">CBS14141</strain>
    </source>
</reference>
<keyword evidence="4" id="KW-0805">Transcription regulation</keyword>
<dbReference type="PANTHER" id="PTHR16062">
    <property type="entry name" value="SWI/SNF-RELATED"/>
    <property type="match status" value="1"/>
</dbReference>
<dbReference type="PROSITE" id="PS00633">
    <property type="entry name" value="BROMODOMAIN_1"/>
    <property type="match status" value="2"/>
</dbReference>
<accession>A0ABY8EUA7</accession>
<sequence length="696" mass="74489">MTIAAKPDEVRKSARRSTGSEAPVPTVEQVTKMGQQMLERVLRAKDREGVALAEPFMRLPSRRQYPEYYVVIKKPMTLTDIKTRLKQHEYTTFSDVKHDFELICNNAKRFNMRDSEIWLQARDLHAVIKEASADVYDAWLAGETKAEKRSAPDDAADAKRRRLAESVAKSSVPKEERAESPKPHKITLRRSGDASKAKGEASNPPKPTEIPTTSAPPAKAATPSKAVGNGAAATPAKGASNGAAAKPATPATPAETPKPATPAARPATPAARPAPGASTSTPPAAQAVPSNATTAPVARVVTAPYTSPVVPRPITTPYITEPRRRGAPRGKRLKVMLRWAVQSMTTLQDGDGHVHAEMFMELPSRQDYPDYYQFIQQPISFAEVDHKLDQKEYINPHALVTDLYRMLSNAQFYNEEHSQVWDDAQALRTHLDKVVIPAFLAEGFTLDPNDHRQAALPPGTPGAVPPPSPSPAQDAPPARVASPAAPVRPIVRAAPVGPASSPPPRSVPSPAAPVRPAAVGGVPGGVPGAPSAPPALAPPAVPAMTLEQVVRAVEGKVWPAHPAALEAPSAARMQPGAQAPLPCPIDGVRIQLYADAEAAEALAEVRLALARDAKAQAIRVPPRTASAMVRLAVPERCALRVALDQREVGGAWLDAEGATYAFHVVLERGTHMLETTRVPREGEQEAGGRFCIYMNK</sequence>
<feature type="compositionally biased region" description="Low complexity" evidence="9">
    <location>
        <begin position="211"/>
        <end position="285"/>
    </location>
</feature>
<dbReference type="InterPro" id="IPR037382">
    <property type="entry name" value="Rsc/polybromo"/>
</dbReference>
<feature type="region of interest" description="Disordered" evidence="9">
    <location>
        <begin position="1"/>
        <end position="30"/>
    </location>
</feature>
<dbReference type="PRINTS" id="PR00503">
    <property type="entry name" value="BROMODOMAIN"/>
</dbReference>
<evidence type="ECO:0000256" key="4">
    <source>
        <dbReference type="ARBA" id="ARBA00023015"/>
    </source>
</evidence>
<feature type="compositionally biased region" description="Pro residues" evidence="9">
    <location>
        <begin position="500"/>
        <end position="513"/>
    </location>
</feature>
<name>A0ABY8EUA7_MALFU</name>
<evidence type="ECO:0000256" key="3">
    <source>
        <dbReference type="ARBA" id="ARBA00022853"/>
    </source>
</evidence>
<comment type="subcellular location">
    <subcellularLocation>
        <location evidence="1">Nucleus</location>
    </subcellularLocation>
</comment>
<feature type="compositionally biased region" description="Pro residues" evidence="9">
    <location>
        <begin position="458"/>
        <end position="470"/>
    </location>
</feature>
<dbReference type="Proteomes" id="UP000818624">
    <property type="component" value="Chromosome 4"/>
</dbReference>
<dbReference type="InterPro" id="IPR036427">
    <property type="entry name" value="Bromodomain-like_sf"/>
</dbReference>